<evidence type="ECO:0000256" key="5">
    <source>
        <dbReference type="ARBA" id="ARBA00023179"/>
    </source>
</evidence>
<keyword evidence="2" id="KW-0106">Calcium</keyword>
<dbReference type="Gene3D" id="1.10.238.10">
    <property type="entry name" value="EF-hand"/>
    <property type="match status" value="1"/>
</dbReference>
<proteinExistence type="predicted"/>
<evidence type="ECO:0000256" key="1">
    <source>
        <dbReference type="ARBA" id="ARBA00022737"/>
    </source>
</evidence>
<evidence type="ECO:0000313" key="10">
    <source>
        <dbReference type="Proteomes" id="UP000828390"/>
    </source>
</evidence>
<dbReference type="SUPFAM" id="SSF47473">
    <property type="entry name" value="EF-hand"/>
    <property type="match status" value="1"/>
</dbReference>
<reference evidence="9" key="2">
    <citation type="submission" date="2020-11" db="EMBL/GenBank/DDBJ databases">
        <authorList>
            <person name="McCartney M.A."/>
            <person name="Auch B."/>
            <person name="Kono T."/>
            <person name="Mallez S."/>
            <person name="Becker A."/>
            <person name="Gohl D.M."/>
            <person name="Silverstein K.A.T."/>
            <person name="Koren S."/>
            <person name="Bechman K.B."/>
            <person name="Herman A."/>
            <person name="Abrahante J.E."/>
            <person name="Garbe J."/>
        </authorList>
    </citation>
    <scope>NUCLEOTIDE SEQUENCE</scope>
    <source>
        <strain evidence="9">Duluth1</strain>
        <tissue evidence="9">Whole animal</tissue>
    </source>
</reference>
<dbReference type="PANTHER" id="PTHR23050">
    <property type="entry name" value="CALCIUM BINDING PROTEIN"/>
    <property type="match status" value="1"/>
</dbReference>
<dbReference type="InterPro" id="IPR002048">
    <property type="entry name" value="EF_hand_dom"/>
</dbReference>
<feature type="domain" description="EF-hand" evidence="8">
    <location>
        <begin position="68"/>
        <end position="103"/>
    </location>
</feature>
<evidence type="ECO:0000256" key="2">
    <source>
        <dbReference type="ARBA" id="ARBA00022837"/>
    </source>
</evidence>
<evidence type="ECO:0000256" key="3">
    <source>
        <dbReference type="ARBA" id="ARBA00023123"/>
    </source>
</evidence>
<organism evidence="9 10">
    <name type="scientific">Dreissena polymorpha</name>
    <name type="common">Zebra mussel</name>
    <name type="synonym">Mytilus polymorpha</name>
    <dbReference type="NCBI Taxonomy" id="45954"/>
    <lineage>
        <taxon>Eukaryota</taxon>
        <taxon>Metazoa</taxon>
        <taxon>Spiralia</taxon>
        <taxon>Lophotrochozoa</taxon>
        <taxon>Mollusca</taxon>
        <taxon>Bivalvia</taxon>
        <taxon>Autobranchia</taxon>
        <taxon>Heteroconchia</taxon>
        <taxon>Euheterodonta</taxon>
        <taxon>Imparidentia</taxon>
        <taxon>Neoheterodontei</taxon>
        <taxon>Myida</taxon>
        <taxon>Dreissenoidea</taxon>
        <taxon>Dreissenidae</taxon>
        <taxon>Dreissena</taxon>
    </lineage>
</organism>
<dbReference type="GO" id="GO:0016459">
    <property type="term" value="C:myosin complex"/>
    <property type="evidence" value="ECO:0007669"/>
    <property type="project" value="UniProtKB-KW"/>
</dbReference>
<protein>
    <recommendedName>
        <fullName evidence="7">Sulfhydryl light chain</fullName>
    </recommendedName>
</protein>
<sequence>MANIEECFAACGNGECLNRMQAYSALYMCEKTPTSFQLKSFWDDHGLGDDDTINLDLFRQLCDKVSDLTEEEFRESLKKFDKDNNGKISANELRSILMAQDTILGTSIADENDEAMEEIITRLDLNGDGVLDIEELTRAIMTYGDVS</sequence>
<dbReference type="EMBL" id="JAIWYP010000003">
    <property type="protein sequence ID" value="KAH3850942.1"/>
    <property type="molecule type" value="Genomic_DNA"/>
</dbReference>
<dbReference type="PROSITE" id="PS00018">
    <property type="entry name" value="EF_HAND_1"/>
    <property type="match status" value="2"/>
</dbReference>
<evidence type="ECO:0000256" key="7">
    <source>
        <dbReference type="ARBA" id="ARBA00078496"/>
    </source>
</evidence>
<dbReference type="GO" id="GO:0005509">
    <property type="term" value="F:calcium ion binding"/>
    <property type="evidence" value="ECO:0007669"/>
    <property type="project" value="InterPro"/>
</dbReference>
<evidence type="ECO:0000256" key="6">
    <source>
        <dbReference type="ARBA" id="ARBA00049593"/>
    </source>
</evidence>
<reference evidence="9" key="1">
    <citation type="journal article" date="2019" name="bioRxiv">
        <title>The Genome of the Zebra Mussel, Dreissena polymorpha: A Resource for Invasive Species Research.</title>
        <authorList>
            <person name="McCartney M.A."/>
            <person name="Auch B."/>
            <person name="Kono T."/>
            <person name="Mallez S."/>
            <person name="Zhang Y."/>
            <person name="Obille A."/>
            <person name="Becker A."/>
            <person name="Abrahante J.E."/>
            <person name="Garbe J."/>
            <person name="Badalamenti J.P."/>
            <person name="Herman A."/>
            <person name="Mangelson H."/>
            <person name="Liachko I."/>
            <person name="Sullivan S."/>
            <person name="Sone E.D."/>
            <person name="Koren S."/>
            <person name="Silverstein K.A.T."/>
            <person name="Beckman K.B."/>
            <person name="Gohl D.M."/>
        </authorList>
    </citation>
    <scope>NUCLEOTIDE SEQUENCE</scope>
    <source>
        <strain evidence="9">Duluth1</strain>
        <tissue evidence="9">Whole animal</tissue>
    </source>
</reference>
<dbReference type="SMART" id="SM00054">
    <property type="entry name" value="EFh"/>
    <property type="match status" value="2"/>
</dbReference>
<dbReference type="PROSITE" id="PS50222">
    <property type="entry name" value="EF_HAND_2"/>
    <property type="match status" value="2"/>
</dbReference>
<dbReference type="Proteomes" id="UP000828390">
    <property type="component" value="Unassembled WGS sequence"/>
</dbReference>
<evidence type="ECO:0000259" key="8">
    <source>
        <dbReference type="PROSITE" id="PS50222"/>
    </source>
</evidence>
<keyword evidence="5" id="KW-0514">Muscle protein</keyword>
<dbReference type="FunFam" id="1.10.238.10:FF:000003">
    <property type="entry name" value="Calmodulin A"/>
    <property type="match status" value="1"/>
</dbReference>
<keyword evidence="1" id="KW-0677">Repeat</keyword>
<accession>A0A9D4L2W5</accession>
<evidence type="ECO:0000313" key="9">
    <source>
        <dbReference type="EMBL" id="KAH3850942.1"/>
    </source>
</evidence>
<evidence type="ECO:0000256" key="4">
    <source>
        <dbReference type="ARBA" id="ARBA00023175"/>
    </source>
</evidence>
<name>A0A9D4L2W5_DREPO</name>
<comment type="caution">
    <text evidence="9">The sequence shown here is derived from an EMBL/GenBank/DDBJ whole genome shotgun (WGS) entry which is preliminary data.</text>
</comment>
<dbReference type="Pfam" id="PF13499">
    <property type="entry name" value="EF-hand_7"/>
    <property type="match status" value="1"/>
</dbReference>
<dbReference type="InterPro" id="IPR018247">
    <property type="entry name" value="EF_Hand_1_Ca_BS"/>
</dbReference>
<dbReference type="InterPro" id="IPR050145">
    <property type="entry name" value="Centrin_CML-like"/>
</dbReference>
<dbReference type="OrthoDB" id="293868at2759"/>
<dbReference type="CDD" id="cd00051">
    <property type="entry name" value="EFh"/>
    <property type="match status" value="1"/>
</dbReference>
<keyword evidence="4" id="KW-0505">Motor protein</keyword>
<dbReference type="AlphaFoldDB" id="A0A9D4L2W5"/>
<keyword evidence="3" id="KW-0518">Myosin</keyword>
<comment type="function">
    <text evidence="6">In molluscan muscle, calcium regulation is associated with myosin rather than with actin. Muscle myosin contains two types of light chains: the catalytic light chain, essential for ATPase activity, and the regulatory light chain, a calcium-binding protein responsible for Ca(2+) dependent binding and Ca(2+) dependent Mg-ATPase activity.</text>
</comment>
<gene>
    <name evidence="9" type="ORF">DPMN_093418</name>
</gene>
<dbReference type="InterPro" id="IPR011992">
    <property type="entry name" value="EF-hand-dom_pair"/>
</dbReference>
<keyword evidence="10" id="KW-1185">Reference proteome</keyword>
<feature type="domain" description="EF-hand" evidence="8">
    <location>
        <begin position="111"/>
        <end position="146"/>
    </location>
</feature>